<proteinExistence type="predicted"/>
<dbReference type="AlphaFoldDB" id="A0A6A5Z4B9"/>
<reference evidence="2" key="1">
    <citation type="journal article" date="2020" name="Stud. Mycol.">
        <title>101 Dothideomycetes genomes: a test case for predicting lifestyles and emergence of pathogens.</title>
        <authorList>
            <person name="Haridas S."/>
            <person name="Albert R."/>
            <person name="Binder M."/>
            <person name="Bloem J."/>
            <person name="Labutti K."/>
            <person name="Salamov A."/>
            <person name="Andreopoulos B."/>
            <person name="Baker S."/>
            <person name="Barry K."/>
            <person name="Bills G."/>
            <person name="Bluhm B."/>
            <person name="Cannon C."/>
            <person name="Castanera R."/>
            <person name="Culley D."/>
            <person name="Daum C."/>
            <person name="Ezra D."/>
            <person name="Gonzalez J."/>
            <person name="Henrissat B."/>
            <person name="Kuo A."/>
            <person name="Liang C."/>
            <person name="Lipzen A."/>
            <person name="Lutzoni F."/>
            <person name="Magnuson J."/>
            <person name="Mondo S."/>
            <person name="Nolan M."/>
            <person name="Ohm R."/>
            <person name="Pangilinan J."/>
            <person name="Park H.-J."/>
            <person name="Ramirez L."/>
            <person name="Alfaro M."/>
            <person name="Sun H."/>
            <person name="Tritt A."/>
            <person name="Yoshinaga Y."/>
            <person name="Zwiers L.-H."/>
            <person name="Turgeon B."/>
            <person name="Goodwin S."/>
            <person name="Spatafora J."/>
            <person name="Crous P."/>
            <person name="Grigoriev I."/>
        </authorList>
    </citation>
    <scope>NUCLEOTIDE SEQUENCE</scope>
    <source>
        <strain evidence="2">CBS 627.86</strain>
    </source>
</reference>
<dbReference type="OrthoDB" id="3800780at2759"/>
<dbReference type="EMBL" id="ML977327">
    <property type="protein sequence ID" value="KAF2113737.1"/>
    <property type="molecule type" value="Genomic_DNA"/>
</dbReference>
<evidence type="ECO:0000313" key="3">
    <source>
        <dbReference type="Proteomes" id="UP000799770"/>
    </source>
</evidence>
<keyword evidence="3" id="KW-1185">Reference proteome</keyword>
<protein>
    <recommendedName>
        <fullName evidence="1">DUF7730 domain-containing protein</fullName>
    </recommendedName>
</protein>
<dbReference type="InterPro" id="IPR056632">
    <property type="entry name" value="DUF7730"/>
</dbReference>
<feature type="domain" description="DUF7730" evidence="1">
    <location>
        <begin position="81"/>
        <end position="193"/>
    </location>
</feature>
<accession>A0A6A5Z4B9</accession>
<dbReference type="Proteomes" id="UP000799770">
    <property type="component" value="Unassembled WGS sequence"/>
</dbReference>
<organism evidence="2 3">
    <name type="scientific">Lophiotrema nucula</name>
    <dbReference type="NCBI Taxonomy" id="690887"/>
    <lineage>
        <taxon>Eukaryota</taxon>
        <taxon>Fungi</taxon>
        <taxon>Dikarya</taxon>
        <taxon>Ascomycota</taxon>
        <taxon>Pezizomycotina</taxon>
        <taxon>Dothideomycetes</taxon>
        <taxon>Pleosporomycetidae</taxon>
        <taxon>Pleosporales</taxon>
        <taxon>Lophiotremataceae</taxon>
        <taxon>Lophiotrema</taxon>
    </lineage>
</organism>
<evidence type="ECO:0000313" key="2">
    <source>
        <dbReference type="EMBL" id="KAF2113737.1"/>
    </source>
</evidence>
<gene>
    <name evidence="2" type="ORF">BDV96DRAFT_116637</name>
</gene>
<dbReference type="PANTHER" id="PTHR38790">
    <property type="entry name" value="2EXR DOMAIN-CONTAINING PROTEIN-RELATED"/>
    <property type="match status" value="1"/>
</dbReference>
<name>A0A6A5Z4B9_9PLEO</name>
<evidence type="ECO:0000259" key="1">
    <source>
        <dbReference type="Pfam" id="PF24864"/>
    </source>
</evidence>
<sequence length="357" mass="40844">MRKSPGGIEVGAVLCCPCLCICSIRDAIQDAIREAWRERKQRRRTEKPPKECKTGQDLCAVMDIVPPTRHLPRPPQRRSYMQHGCALLRMPMEIRMLVYQELCGAKEEIFIGFSKGGLYGQGDPHVQNGGQSVSIVPLMSSCRQIYTDVINILYSEFTYSFPHTVAFLAFCGSVPARHFQRLRNIRLDFVQRDGNYESLRYYVHIPMDFDCLHRCGVRHWHNPGALELKAKTQSDVDTSCPRVRQKKKSRKEQVGSFWTRACVVMSRMNNLKNVHVDMTASQARNVDTVLKPLEILDKKGLNSLVVEIMPRTHALALKTDKWTRVVTVRDNSWMHKGVIKDDTGTATELIDWSRQAT</sequence>
<dbReference type="Pfam" id="PF24864">
    <property type="entry name" value="DUF7730"/>
    <property type="match status" value="1"/>
</dbReference>